<sequence length="289" mass="32744">MVLAIINAQEVRARPLQVDSEDARSIMTAYINNLSCSTELKMQQDPLPLPALIVGPVSAETASQDLLPIAIERTLDYAWSLQLGRAGHDLGIIVNIILVTLTNFLCPTGKELITLSPSTRLEIIKTIHKRELLDWVARALIRFDPVYLTFEGESLSLTLERFTFFLQILVADVELRTLETTFRDYVFVWCKFNMHLKVIRYNATSGTPGALLDFYQKAEQAWLEVAHILGLMNIALEQYHIECHNPRCHYGYIYAGAKFICPEWNYALYCDSNCQSAAKELRAIGVAEE</sequence>
<dbReference type="EMBL" id="CAJMWZ010004718">
    <property type="protein sequence ID" value="CAE6494103.1"/>
    <property type="molecule type" value="Genomic_DNA"/>
</dbReference>
<accession>A0A8H3H9U6</accession>
<organism evidence="1 2">
    <name type="scientific">Rhizoctonia solani</name>
    <dbReference type="NCBI Taxonomy" id="456999"/>
    <lineage>
        <taxon>Eukaryota</taxon>
        <taxon>Fungi</taxon>
        <taxon>Dikarya</taxon>
        <taxon>Basidiomycota</taxon>
        <taxon>Agaricomycotina</taxon>
        <taxon>Agaricomycetes</taxon>
        <taxon>Cantharellales</taxon>
        <taxon>Ceratobasidiaceae</taxon>
        <taxon>Rhizoctonia</taxon>
    </lineage>
</organism>
<evidence type="ECO:0000313" key="2">
    <source>
        <dbReference type="Proteomes" id="UP000663850"/>
    </source>
</evidence>
<reference evidence="1" key="1">
    <citation type="submission" date="2021-01" db="EMBL/GenBank/DDBJ databases">
        <authorList>
            <person name="Kaushik A."/>
        </authorList>
    </citation>
    <scope>NUCLEOTIDE SEQUENCE</scope>
    <source>
        <strain evidence="1">Type strain: AG8-Rh-89/</strain>
    </source>
</reference>
<proteinExistence type="predicted"/>
<protein>
    <submittedName>
        <fullName evidence="1">Uncharacterized protein</fullName>
    </submittedName>
</protein>
<dbReference type="AlphaFoldDB" id="A0A8H3H9U6"/>
<evidence type="ECO:0000313" key="1">
    <source>
        <dbReference type="EMBL" id="CAE6494103.1"/>
    </source>
</evidence>
<dbReference type="Proteomes" id="UP000663850">
    <property type="component" value="Unassembled WGS sequence"/>
</dbReference>
<name>A0A8H3H9U6_9AGAM</name>
<gene>
    <name evidence="1" type="ORF">RDB_LOCUS87889</name>
</gene>
<comment type="caution">
    <text evidence="1">The sequence shown here is derived from an EMBL/GenBank/DDBJ whole genome shotgun (WGS) entry which is preliminary data.</text>
</comment>